<evidence type="ECO:0000256" key="2">
    <source>
        <dbReference type="SAM" id="Phobius"/>
    </source>
</evidence>
<feature type="transmembrane region" description="Helical" evidence="2">
    <location>
        <begin position="163"/>
        <end position="185"/>
    </location>
</feature>
<feature type="transmembrane region" description="Helical" evidence="2">
    <location>
        <begin position="79"/>
        <end position="97"/>
    </location>
</feature>
<organism evidence="3 4">
    <name type="scientific">Streptomyces flavochromogenes</name>
    <dbReference type="NCBI Taxonomy" id="68199"/>
    <lineage>
        <taxon>Bacteria</taxon>
        <taxon>Bacillati</taxon>
        <taxon>Actinomycetota</taxon>
        <taxon>Actinomycetes</taxon>
        <taxon>Kitasatosporales</taxon>
        <taxon>Streptomycetaceae</taxon>
        <taxon>Streptomyces</taxon>
    </lineage>
</organism>
<keyword evidence="2" id="KW-0472">Membrane</keyword>
<feature type="transmembrane region" description="Helical" evidence="2">
    <location>
        <begin position="109"/>
        <end position="135"/>
    </location>
</feature>
<keyword evidence="2" id="KW-0812">Transmembrane</keyword>
<proteinExistence type="predicted"/>
<feature type="transmembrane region" description="Helical" evidence="2">
    <location>
        <begin position="257"/>
        <end position="276"/>
    </location>
</feature>
<dbReference type="Proteomes" id="UP001602370">
    <property type="component" value="Unassembled WGS sequence"/>
</dbReference>
<keyword evidence="2" id="KW-1133">Transmembrane helix</keyword>
<gene>
    <name evidence="3" type="ORF">ACFY8C_17295</name>
</gene>
<protein>
    <submittedName>
        <fullName evidence="3">Uncharacterized protein</fullName>
    </submittedName>
</protein>
<feature type="transmembrane region" description="Helical" evidence="2">
    <location>
        <begin position="12"/>
        <end position="35"/>
    </location>
</feature>
<accession>A0ABW6XRE2</accession>
<feature type="transmembrane region" description="Helical" evidence="2">
    <location>
        <begin position="47"/>
        <end position="67"/>
    </location>
</feature>
<evidence type="ECO:0000313" key="3">
    <source>
        <dbReference type="EMBL" id="MFF5920071.1"/>
    </source>
</evidence>
<evidence type="ECO:0000313" key="4">
    <source>
        <dbReference type="Proteomes" id="UP001602370"/>
    </source>
</evidence>
<keyword evidence="4" id="KW-1185">Reference proteome</keyword>
<feature type="transmembrane region" description="Helical" evidence="2">
    <location>
        <begin position="227"/>
        <end position="245"/>
    </location>
</feature>
<feature type="compositionally biased region" description="Low complexity" evidence="1">
    <location>
        <begin position="302"/>
        <end position="321"/>
    </location>
</feature>
<sequence length="321" mass="32262">MAVQKELSPGIVVLSAVVGGISLTTGALLTVTSLFGYAAGPWVSPEALSPGLIGAAMAGVAPALFTIGRARLWEDVRSLVLPLVIVLAGLFAVSLLNGGSLQAVEGGPLFLALFSLGWVATLGLLALGAVGCLVAQYRRPPGRAGATPRQPVAPLPAWSKPPLAVVGSGWLGIGTGLLAFPAFWGALVPWTVNRADAQGLGVWALALGVGVLGALAEDDLTRIRPALRAVPLIALATAVVLAVHFRSVDWTSGPGVSLLALVTGLFTTGVSGHWLLSRADHRSVAPTGTPPDTAPGTPPDTAPAAAPGARSADRPSPADGA</sequence>
<evidence type="ECO:0000256" key="1">
    <source>
        <dbReference type="SAM" id="MobiDB-lite"/>
    </source>
</evidence>
<name>A0ABW6XRE2_9ACTN</name>
<feature type="transmembrane region" description="Helical" evidence="2">
    <location>
        <begin position="197"/>
        <end position="215"/>
    </location>
</feature>
<dbReference type="EMBL" id="JBIBDZ010000004">
    <property type="protein sequence ID" value="MFF5920071.1"/>
    <property type="molecule type" value="Genomic_DNA"/>
</dbReference>
<comment type="caution">
    <text evidence="3">The sequence shown here is derived from an EMBL/GenBank/DDBJ whole genome shotgun (WGS) entry which is preliminary data.</text>
</comment>
<feature type="region of interest" description="Disordered" evidence="1">
    <location>
        <begin position="282"/>
        <end position="321"/>
    </location>
</feature>
<reference evidence="3 4" key="1">
    <citation type="submission" date="2024-10" db="EMBL/GenBank/DDBJ databases">
        <title>The Natural Products Discovery Center: Release of the First 8490 Sequenced Strains for Exploring Actinobacteria Biosynthetic Diversity.</title>
        <authorList>
            <person name="Kalkreuter E."/>
            <person name="Kautsar S.A."/>
            <person name="Yang D."/>
            <person name="Bader C.D."/>
            <person name="Teijaro C.N."/>
            <person name="Fluegel L."/>
            <person name="Davis C.M."/>
            <person name="Simpson J.R."/>
            <person name="Lauterbach L."/>
            <person name="Steele A.D."/>
            <person name="Gui C."/>
            <person name="Meng S."/>
            <person name="Li G."/>
            <person name="Viehrig K."/>
            <person name="Ye F."/>
            <person name="Su P."/>
            <person name="Kiefer A.F."/>
            <person name="Nichols A."/>
            <person name="Cepeda A.J."/>
            <person name="Yan W."/>
            <person name="Fan B."/>
            <person name="Jiang Y."/>
            <person name="Adhikari A."/>
            <person name="Zheng C.-J."/>
            <person name="Schuster L."/>
            <person name="Cowan T.M."/>
            <person name="Smanski M.J."/>
            <person name="Chevrette M.G."/>
            <person name="De Carvalho L.P.S."/>
            <person name="Shen B."/>
        </authorList>
    </citation>
    <scope>NUCLEOTIDE SEQUENCE [LARGE SCALE GENOMIC DNA]</scope>
    <source>
        <strain evidence="3 4">NPDC012605</strain>
    </source>
</reference>
<feature type="compositionally biased region" description="Pro residues" evidence="1">
    <location>
        <begin position="288"/>
        <end position="301"/>
    </location>
</feature>
<dbReference type="RefSeq" id="WP_388307757.1">
    <property type="nucleotide sequence ID" value="NZ_JBIBDZ010000004.1"/>
</dbReference>